<dbReference type="Gene3D" id="2.30.29.30">
    <property type="entry name" value="Pleckstrin-homology domain (PH domain)/Phosphotyrosine-binding domain (PTB)"/>
    <property type="match status" value="1"/>
</dbReference>
<feature type="compositionally biased region" description="Low complexity" evidence="1">
    <location>
        <begin position="627"/>
        <end position="636"/>
    </location>
</feature>
<feature type="region of interest" description="Disordered" evidence="1">
    <location>
        <begin position="757"/>
        <end position="797"/>
    </location>
</feature>
<dbReference type="EMBL" id="CAWYQH010000024">
    <property type="protein sequence ID" value="CAK8676109.1"/>
    <property type="molecule type" value="Genomic_DNA"/>
</dbReference>
<feature type="domain" description="PH" evidence="2">
    <location>
        <begin position="300"/>
        <end position="403"/>
    </location>
</feature>
<dbReference type="Proteomes" id="UP001642483">
    <property type="component" value="Unassembled WGS sequence"/>
</dbReference>
<dbReference type="SUPFAM" id="SSF50729">
    <property type="entry name" value="PH domain-like"/>
    <property type="match status" value="1"/>
</dbReference>
<dbReference type="PANTHER" id="PTHR21538:SF24">
    <property type="entry name" value="PH DOMAIN-CONTAINING PROTEIN"/>
    <property type="match status" value="1"/>
</dbReference>
<dbReference type="Pfam" id="PF08174">
    <property type="entry name" value="Anillin"/>
    <property type="match status" value="1"/>
</dbReference>
<name>A0ABP0F8S4_CLALP</name>
<gene>
    <name evidence="3" type="ORF">CVLEPA_LOCUS5598</name>
</gene>
<dbReference type="InterPro" id="IPR012966">
    <property type="entry name" value="AHD"/>
</dbReference>
<proteinExistence type="predicted"/>
<accession>A0ABP0F8S4</accession>
<dbReference type="PANTHER" id="PTHR21538">
    <property type="entry name" value="ANILLIN/RHOTEKIN RTKN"/>
    <property type="match status" value="1"/>
</dbReference>
<dbReference type="SMART" id="SM00233">
    <property type="entry name" value="PH"/>
    <property type="match status" value="1"/>
</dbReference>
<feature type="region of interest" description="Disordered" evidence="1">
    <location>
        <begin position="567"/>
        <end position="639"/>
    </location>
</feature>
<reference evidence="3 4" key="1">
    <citation type="submission" date="2024-02" db="EMBL/GenBank/DDBJ databases">
        <authorList>
            <person name="Daric V."/>
            <person name="Darras S."/>
        </authorList>
    </citation>
    <scope>NUCLEOTIDE SEQUENCE [LARGE SCALE GENOMIC DNA]</scope>
</reference>
<feature type="region of interest" description="Disordered" evidence="1">
    <location>
        <begin position="838"/>
        <end position="912"/>
    </location>
</feature>
<dbReference type="Pfam" id="PF00169">
    <property type="entry name" value="PH"/>
    <property type="match status" value="1"/>
</dbReference>
<evidence type="ECO:0000256" key="1">
    <source>
        <dbReference type="SAM" id="MobiDB-lite"/>
    </source>
</evidence>
<dbReference type="InterPro" id="IPR001849">
    <property type="entry name" value="PH_domain"/>
</dbReference>
<keyword evidence="4" id="KW-1185">Reference proteome</keyword>
<feature type="region of interest" description="Disordered" evidence="1">
    <location>
        <begin position="660"/>
        <end position="690"/>
    </location>
</feature>
<comment type="caution">
    <text evidence="3">The sequence shown here is derived from an EMBL/GenBank/DDBJ whole genome shotgun (WGS) entry which is preliminary data.</text>
</comment>
<evidence type="ECO:0000259" key="2">
    <source>
        <dbReference type="SMART" id="SM00233"/>
    </source>
</evidence>
<feature type="compositionally biased region" description="Polar residues" evidence="1">
    <location>
        <begin position="661"/>
        <end position="690"/>
    </location>
</feature>
<evidence type="ECO:0000313" key="4">
    <source>
        <dbReference type="Proteomes" id="UP001642483"/>
    </source>
</evidence>
<organism evidence="3 4">
    <name type="scientific">Clavelina lepadiformis</name>
    <name type="common">Light-bulb sea squirt</name>
    <name type="synonym">Ascidia lepadiformis</name>
    <dbReference type="NCBI Taxonomy" id="159417"/>
    <lineage>
        <taxon>Eukaryota</taxon>
        <taxon>Metazoa</taxon>
        <taxon>Chordata</taxon>
        <taxon>Tunicata</taxon>
        <taxon>Ascidiacea</taxon>
        <taxon>Aplousobranchia</taxon>
        <taxon>Clavelinidae</taxon>
        <taxon>Clavelina</taxon>
    </lineage>
</organism>
<evidence type="ECO:0000313" key="3">
    <source>
        <dbReference type="EMBL" id="CAK8676109.1"/>
    </source>
</evidence>
<feature type="compositionally biased region" description="Basic and acidic residues" evidence="1">
    <location>
        <begin position="891"/>
        <end position="912"/>
    </location>
</feature>
<dbReference type="InterPro" id="IPR051364">
    <property type="entry name" value="Cytokinesis/Rho-signaling"/>
</dbReference>
<protein>
    <recommendedName>
        <fullName evidence="2">PH domain-containing protein</fullName>
    </recommendedName>
</protein>
<dbReference type="InterPro" id="IPR011993">
    <property type="entry name" value="PH-like_dom_sf"/>
</dbReference>
<feature type="compositionally biased region" description="Pro residues" evidence="1">
    <location>
        <begin position="607"/>
        <end position="618"/>
    </location>
</feature>
<sequence>MTVETPPLSPVMTSQMDPSIAEVLSDLNLFYIRQIGASLKKHVGLQDRLEREMKIRDGAIRLMGACTHETQLLEAAKTLHTSNARTFTYMAELQKLKAAEVMEAIMDEPGFSDNLRTCKGRIAVSDIRVPLVWREVFSHSKSRDHNRHAVFCLLSVGSEVQDTELICVDKSTTDIAFSDVIVFEQAAYDFKLTLDIFAYPMSSSEVSAPTPQKLLSRLNRSIGKGEGKRVRERLREDSCHGMKMGPQYEKIATLTLTLGDVNESVRSHDLDRTPQTRINLPLYESISCRLVAQPNCITSVSVSGFLHTLNMIGSVPNWCFLWCEVKGGLIKGWINPEDTKKPPQLSIDLAPKDLKINEIEKIRQKRPNSFQIRDTTERHLFAASDKNDMVRWIRGLRQHKSDLGAWSIACDAGVAHRAPMFIASPSPRNLPSEFIFDRGVRKTLIYDQLNVDSPVKAMAEAIKCTDLLNGQNVDPNQVSSSVQSILLENQATAPWVEFFTGGLGTRPAKVTRKTDIKSKSEVAEGQHDYNLRATSNRQQVPSSATRLSKIKQKTTLVLCSEASGSDDAFLSESDDSNGKGVAQNASKKKRRAPVPPKNQLKNGFSNTPPPKPPLPKNPPRNLRSKSRASLSSGSSLDDILEERKCRGKLESSLRRIGVNEAGTNSDISGSHRASQSSGYKSETESTSSSINDRVWAKQKNCVMPSAVVPLSGGVASPKGHYFERSRSFDEGVHHISALKSGVSSSPNGLEVIYAEPEECRPRTNTMPKASPSRLRPRGIPSPSQEISDGKPTPTPRRSYLTAVESTKQNTPQRHIYEVPFVPKNNDSGKLQYRHLQFDSNSKMYRQSKPPTLPPKLTKSKKSSPALPLKLNKKSKRIPQNDQNEEPVYAKVDMEKKRSERASKRGKDADSYVKAHQTIITVCKQRMKEEKGNSEYNDDPRYLHREVVSRV</sequence>